<evidence type="ECO:0000256" key="4">
    <source>
        <dbReference type="ARBA" id="ARBA00023136"/>
    </source>
</evidence>
<keyword evidence="9" id="KW-1185">Reference proteome</keyword>
<evidence type="ECO:0000256" key="5">
    <source>
        <dbReference type="ARBA" id="ARBA00023237"/>
    </source>
</evidence>
<keyword evidence="6" id="KW-0175">Coiled coil</keyword>
<evidence type="ECO:0000256" key="7">
    <source>
        <dbReference type="SAM" id="SignalP"/>
    </source>
</evidence>
<dbReference type="STRING" id="1121324.CLIT_13c01140"/>
<evidence type="ECO:0000256" key="6">
    <source>
        <dbReference type="SAM" id="Coils"/>
    </source>
</evidence>
<sequence>MKSKVATMVLAAALFSCQTAEYPAYAKDMINMQESLNEESLADIQKKEDKVFVMSLEKAVEIAMENNMDIKALEVDKKSAQLQREIAERAERKIRDGDKDLSDAREQLHSIESIAGAIPDGVTLGELSQDKRVKQLLEEHPELSGLDKKALEENVIEPAKDSIDSGSMKIDSGVQSINDSIKDKLDISTSAYLSMNSATDVLTTMAQLQDEVTSAGYEVAKKKVALLVRKNYYDAIKAQKMEMLKKVALERAKRQYEIAKASYEEGMRARDDLLLAKIQMNLFEVEFQKSQMERKNAYTELKKVVNTGFENDIRLVEDFQAEPDEVMDLESGIMQGLQKRIEIKKCAAQYVVDKMNYEMVAKGYPENTYQNKEAKAAMEKSAVELEKMQIEVESEIRQSYETFVSARNMISYTKGIEEDAQKALEIAQLRYEEGYGIESAALKSEGLSDFAGTIVEVTSAQERLAKVEETVVHIIFSYNMARDKYLTDIGTY</sequence>
<comment type="caution">
    <text evidence="8">The sequence shown here is derived from an EMBL/GenBank/DDBJ whole genome shotgun (WGS) entry which is preliminary data.</text>
</comment>
<dbReference type="InterPro" id="IPR051906">
    <property type="entry name" value="TolC-like"/>
</dbReference>
<keyword evidence="3" id="KW-0812">Transmembrane</keyword>
<organism evidence="8 9">
    <name type="scientific">Peptoclostridium litorale DSM 5388</name>
    <dbReference type="NCBI Taxonomy" id="1121324"/>
    <lineage>
        <taxon>Bacteria</taxon>
        <taxon>Bacillati</taxon>
        <taxon>Bacillota</taxon>
        <taxon>Clostridia</taxon>
        <taxon>Peptostreptococcales</taxon>
        <taxon>Peptoclostridiaceae</taxon>
        <taxon>Peptoclostridium</taxon>
    </lineage>
</organism>
<dbReference type="PANTHER" id="PTHR30026">
    <property type="entry name" value="OUTER MEMBRANE PROTEIN TOLC"/>
    <property type="match status" value="1"/>
</dbReference>
<dbReference type="OrthoDB" id="1806048at2"/>
<dbReference type="PROSITE" id="PS51257">
    <property type="entry name" value="PROKAR_LIPOPROTEIN"/>
    <property type="match status" value="1"/>
</dbReference>
<feature type="coiled-coil region" evidence="6">
    <location>
        <begin position="70"/>
        <end position="107"/>
    </location>
</feature>
<evidence type="ECO:0000256" key="1">
    <source>
        <dbReference type="ARBA" id="ARBA00004442"/>
    </source>
</evidence>
<dbReference type="GO" id="GO:0015288">
    <property type="term" value="F:porin activity"/>
    <property type="evidence" value="ECO:0007669"/>
    <property type="project" value="TreeGrafter"/>
</dbReference>
<keyword evidence="2" id="KW-1134">Transmembrane beta strand</keyword>
<reference evidence="8 9" key="1">
    <citation type="submission" date="2014-03" db="EMBL/GenBank/DDBJ databases">
        <title>Genome sequence of Clostridium litorale W6, DSM 5388.</title>
        <authorList>
            <person name="Poehlein A."/>
            <person name="Jagirdar A."/>
            <person name="Khonsari B."/>
            <person name="Chibani C.M."/>
            <person name="Gutierrez Gutierrez D.A."/>
            <person name="Davydova E."/>
            <person name="Alghaithi H.S."/>
            <person name="Nair K.P."/>
            <person name="Dhamotharan K."/>
            <person name="Chandran L."/>
            <person name="G W."/>
            <person name="Daniel R."/>
        </authorList>
    </citation>
    <scope>NUCLEOTIDE SEQUENCE [LARGE SCALE GENOMIC DNA]</scope>
    <source>
        <strain evidence="8 9">W6</strain>
    </source>
</reference>
<evidence type="ECO:0000256" key="2">
    <source>
        <dbReference type="ARBA" id="ARBA00022452"/>
    </source>
</evidence>
<dbReference type="Proteomes" id="UP000027946">
    <property type="component" value="Unassembled WGS sequence"/>
</dbReference>
<dbReference type="eggNOG" id="COG1538">
    <property type="taxonomic scope" value="Bacteria"/>
</dbReference>
<dbReference type="GO" id="GO:0009279">
    <property type="term" value="C:cell outer membrane"/>
    <property type="evidence" value="ECO:0007669"/>
    <property type="project" value="UniProtKB-SubCell"/>
</dbReference>
<proteinExistence type="predicted"/>
<feature type="signal peptide" evidence="7">
    <location>
        <begin position="1"/>
        <end position="26"/>
    </location>
</feature>
<evidence type="ECO:0000313" key="8">
    <source>
        <dbReference type="EMBL" id="KDR94792.1"/>
    </source>
</evidence>
<dbReference type="Gene3D" id="1.20.1600.10">
    <property type="entry name" value="Outer membrane efflux proteins (OEP)"/>
    <property type="match status" value="2"/>
</dbReference>
<feature type="coiled-coil region" evidence="6">
    <location>
        <begin position="371"/>
        <end position="398"/>
    </location>
</feature>
<dbReference type="PANTHER" id="PTHR30026:SF20">
    <property type="entry name" value="OUTER MEMBRANE PROTEIN TOLC"/>
    <property type="match status" value="1"/>
</dbReference>
<keyword evidence="5" id="KW-0998">Cell outer membrane</keyword>
<dbReference type="GO" id="GO:0015562">
    <property type="term" value="F:efflux transmembrane transporter activity"/>
    <property type="evidence" value="ECO:0007669"/>
    <property type="project" value="InterPro"/>
</dbReference>
<dbReference type="RefSeq" id="WP_038265969.1">
    <property type="nucleotide sequence ID" value="NZ_FSRH01000005.1"/>
</dbReference>
<evidence type="ECO:0000313" key="9">
    <source>
        <dbReference type="Proteomes" id="UP000027946"/>
    </source>
</evidence>
<dbReference type="GO" id="GO:1990281">
    <property type="term" value="C:efflux pump complex"/>
    <property type="evidence" value="ECO:0007669"/>
    <property type="project" value="TreeGrafter"/>
</dbReference>
<dbReference type="SUPFAM" id="SSF56954">
    <property type="entry name" value="Outer membrane efflux proteins (OEP)"/>
    <property type="match status" value="1"/>
</dbReference>
<keyword evidence="4" id="KW-0472">Membrane</keyword>
<feature type="chain" id="PRO_5010245005" evidence="7">
    <location>
        <begin position="27"/>
        <end position="492"/>
    </location>
</feature>
<name>A0A069RKN0_PEPLI</name>
<keyword evidence="7" id="KW-0732">Signal</keyword>
<comment type="subcellular location">
    <subcellularLocation>
        <location evidence="1">Cell outer membrane</location>
    </subcellularLocation>
</comment>
<dbReference type="AlphaFoldDB" id="A0A069RKN0"/>
<accession>A0A069RKN0</accession>
<evidence type="ECO:0000256" key="3">
    <source>
        <dbReference type="ARBA" id="ARBA00022692"/>
    </source>
</evidence>
<protein>
    <submittedName>
        <fullName evidence="8">Outer membrane efflux protein</fullName>
    </submittedName>
</protein>
<gene>
    <name evidence="8" type="ORF">CLIT_13c01140</name>
</gene>
<dbReference type="EMBL" id="JJMM01000013">
    <property type="protein sequence ID" value="KDR94792.1"/>
    <property type="molecule type" value="Genomic_DNA"/>
</dbReference>